<feature type="transmembrane region" description="Helical" evidence="7">
    <location>
        <begin position="9"/>
        <end position="29"/>
    </location>
</feature>
<dbReference type="Pfam" id="PF00528">
    <property type="entry name" value="BPD_transp_1"/>
    <property type="match status" value="1"/>
</dbReference>
<dbReference type="RefSeq" id="WP_094335429.1">
    <property type="nucleotide sequence ID" value="NZ_NFIE01000009.1"/>
</dbReference>
<evidence type="ECO:0000256" key="7">
    <source>
        <dbReference type="RuleBase" id="RU363032"/>
    </source>
</evidence>
<dbReference type="Gene3D" id="1.10.3720.10">
    <property type="entry name" value="MetI-like"/>
    <property type="match status" value="1"/>
</dbReference>
<feature type="transmembrane region" description="Helical" evidence="7">
    <location>
        <begin position="173"/>
        <end position="192"/>
    </location>
</feature>
<dbReference type="PROSITE" id="PS50928">
    <property type="entry name" value="ABC_TM1"/>
    <property type="match status" value="1"/>
</dbReference>
<dbReference type="OrthoDB" id="3171583at2"/>
<comment type="subcellular location">
    <subcellularLocation>
        <location evidence="1 7">Cell membrane</location>
        <topology evidence="1 7">Multi-pass membrane protein</topology>
    </subcellularLocation>
</comment>
<organism evidence="9 10">
    <name type="scientific">[Collinsella] massiliensis</name>
    <dbReference type="NCBI Taxonomy" id="1232426"/>
    <lineage>
        <taxon>Bacteria</taxon>
        <taxon>Bacillati</taxon>
        <taxon>Actinomycetota</taxon>
        <taxon>Coriobacteriia</taxon>
        <taxon>Coriobacteriales</taxon>
        <taxon>Coriobacteriaceae</taxon>
        <taxon>Enorma</taxon>
    </lineage>
</organism>
<dbReference type="Pfam" id="PF19300">
    <property type="entry name" value="BPD_transp_1_N"/>
    <property type="match status" value="1"/>
</dbReference>
<keyword evidence="2 7" id="KW-0813">Transport</keyword>
<keyword evidence="6 7" id="KW-0472">Membrane</keyword>
<evidence type="ECO:0000256" key="3">
    <source>
        <dbReference type="ARBA" id="ARBA00022475"/>
    </source>
</evidence>
<name>A0A1Y3XTH0_9ACTN</name>
<dbReference type="InterPro" id="IPR035906">
    <property type="entry name" value="MetI-like_sf"/>
</dbReference>
<feature type="transmembrane region" description="Helical" evidence="7">
    <location>
        <begin position="273"/>
        <end position="299"/>
    </location>
</feature>
<keyword evidence="3" id="KW-1003">Cell membrane</keyword>
<feature type="transmembrane region" description="Helical" evidence="7">
    <location>
        <begin position="134"/>
        <end position="161"/>
    </location>
</feature>
<evidence type="ECO:0000256" key="6">
    <source>
        <dbReference type="ARBA" id="ARBA00023136"/>
    </source>
</evidence>
<dbReference type="InterPro" id="IPR045621">
    <property type="entry name" value="BPD_transp_1_N"/>
</dbReference>
<dbReference type="EMBL" id="NFIE01000009">
    <property type="protein sequence ID" value="OUN88772.1"/>
    <property type="molecule type" value="Genomic_DNA"/>
</dbReference>
<evidence type="ECO:0000256" key="5">
    <source>
        <dbReference type="ARBA" id="ARBA00022989"/>
    </source>
</evidence>
<dbReference type="GO" id="GO:0055085">
    <property type="term" value="P:transmembrane transport"/>
    <property type="evidence" value="ECO:0007669"/>
    <property type="project" value="InterPro"/>
</dbReference>
<dbReference type="PANTHER" id="PTHR43163:SF6">
    <property type="entry name" value="DIPEPTIDE TRANSPORT SYSTEM PERMEASE PROTEIN DPPB-RELATED"/>
    <property type="match status" value="1"/>
</dbReference>
<dbReference type="PANTHER" id="PTHR43163">
    <property type="entry name" value="DIPEPTIDE TRANSPORT SYSTEM PERMEASE PROTEIN DPPB-RELATED"/>
    <property type="match status" value="1"/>
</dbReference>
<comment type="caution">
    <text evidence="9">The sequence shown here is derived from an EMBL/GenBank/DDBJ whole genome shotgun (WGS) entry which is preliminary data.</text>
</comment>
<keyword evidence="10" id="KW-1185">Reference proteome</keyword>
<dbReference type="GO" id="GO:0005886">
    <property type="term" value="C:plasma membrane"/>
    <property type="evidence" value="ECO:0007669"/>
    <property type="project" value="UniProtKB-SubCell"/>
</dbReference>
<evidence type="ECO:0000313" key="10">
    <source>
        <dbReference type="Proteomes" id="UP000195781"/>
    </source>
</evidence>
<comment type="similarity">
    <text evidence="7">Belongs to the binding-protein-dependent transport system permease family.</text>
</comment>
<feature type="transmembrane region" description="Helical" evidence="7">
    <location>
        <begin position="231"/>
        <end position="253"/>
    </location>
</feature>
<reference evidence="10" key="1">
    <citation type="submission" date="2017-04" db="EMBL/GenBank/DDBJ databases">
        <title>Function of individual gut microbiota members based on whole genome sequencing of pure cultures obtained from chicken caecum.</title>
        <authorList>
            <person name="Medvecky M."/>
            <person name="Cejkova D."/>
            <person name="Polansky O."/>
            <person name="Karasova D."/>
            <person name="Kubasova T."/>
            <person name="Cizek A."/>
            <person name="Rychlik I."/>
        </authorList>
    </citation>
    <scope>NUCLEOTIDE SEQUENCE [LARGE SCALE GENOMIC DNA]</scope>
    <source>
        <strain evidence="10">An5</strain>
    </source>
</reference>
<dbReference type="InterPro" id="IPR000515">
    <property type="entry name" value="MetI-like"/>
</dbReference>
<protein>
    <recommendedName>
        <fullName evidence="8">ABC transmembrane type-1 domain-containing protein</fullName>
    </recommendedName>
</protein>
<accession>A0A1Y3XTH0</accession>
<dbReference type="SUPFAM" id="SSF161098">
    <property type="entry name" value="MetI-like"/>
    <property type="match status" value="1"/>
</dbReference>
<evidence type="ECO:0000256" key="2">
    <source>
        <dbReference type="ARBA" id="ARBA00022448"/>
    </source>
</evidence>
<feature type="transmembrane region" description="Helical" evidence="7">
    <location>
        <begin position="101"/>
        <end position="122"/>
    </location>
</feature>
<feature type="domain" description="ABC transmembrane type-1" evidence="8">
    <location>
        <begin position="95"/>
        <end position="296"/>
    </location>
</feature>
<dbReference type="CDD" id="cd06261">
    <property type="entry name" value="TM_PBP2"/>
    <property type="match status" value="1"/>
</dbReference>
<sequence>MLKYMIKRILFIIPSVFIVSVLTFVVLSLSPGTPGQAALGINATQEQIDAYNHAVGYDRPLPERYIDYMAGALQGDFGESYTQHNDVTAILIPKFPTTLTVAFLAVLFSAALGIPIGVLAALKKGTAVDVGTTTIALLFASIPSFWLGLMLMLLFSLQLGILPSHGIGTWKNLVLPVATLALPSAAYVARMVRITMLDEFNQDYVRTARAKGASENRIVFIHVIRNAMMPVLTNLGMSFAGLLGGAIIAEQVFGLPGFGSAILNAINMKDTPIVLGATLFLSFTYMIIMLVLDLVNALLNPKFRDSIEKA</sequence>
<evidence type="ECO:0000259" key="8">
    <source>
        <dbReference type="PROSITE" id="PS50928"/>
    </source>
</evidence>
<dbReference type="AlphaFoldDB" id="A0A1Y3XTH0"/>
<keyword evidence="5 7" id="KW-1133">Transmembrane helix</keyword>
<evidence type="ECO:0000256" key="1">
    <source>
        <dbReference type="ARBA" id="ARBA00004651"/>
    </source>
</evidence>
<gene>
    <name evidence="9" type="ORF">B5G02_05155</name>
</gene>
<evidence type="ECO:0000256" key="4">
    <source>
        <dbReference type="ARBA" id="ARBA00022692"/>
    </source>
</evidence>
<evidence type="ECO:0000313" key="9">
    <source>
        <dbReference type="EMBL" id="OUN88772.1"/>
    </source>
</evidence>
<proteinExistence type="inferred from homology"/>
<keyword evidence="4 7" id="KW-0812">Transmembrane</keyword>
<dbReference type="Proteomes" id="UP000195781">
    <property type="component" value="Unassembled WGS sequence"/>
</dbReference>